<dbReference type="InterPro" id="IPR007641">
    <property type="entry name" value="RNA_pol_Rpb2_7"/>
</dbReference>
<dbReference type="Gene3D" id="3.90.1100.10">
    <property type="match status" value="1"/>
</dbReference>
<dbReference type="SUPFAM" id="SSF64484">
    <property type="entry name" value="beta and beta-prime subunits of DNA dependent RNA-polymerase"/>
    <property type="match status" value="1"/>
</dbReference>
<dbReference type="GO" id="GO:0009507">
    <property type="term" value="C:chloroplast"/>
    <property type="evidence" value="ECO:0007669"/>
    <property type="project" value="UniProtKB-SubCell"/>
</dbReference>
<comment type="similarity">
    <text evidence="2 9 10">Belongs to the RNA polymerase beta chain family.</text>
</comment>
<dbReference type="HAMAP" id="MF_01321">
    <property type="entry name" value="RNApol_bact_RpoB"/>
    <property type="match status" value="1"/>
</dbReference>
<dbReference type="InterPro" id="IPR010243">
    <property type="entry name" value="RNA_pol_bsu_bac"/>
</dbReference>
<evidence type="ECO:0000256" key="11">
    <source>
        <dbReference type="RuleBase" id="RU363031"/>
    </source>
</evidence>
<dbReference type="PANTHER" id="PTHR20856">
    <property type="entry name" value="DNA-DIRECTED RNA POLYMERASE I SUBUNIT 2"/>
    <property type="match status" value="1"/>
</dbReference>
<feature type="domain" description="RNA polymerase Rpb2" evidence="13">
    <location>
        <begin position="1068"/>
        <end position="1141"/>
    </location>
</feature>
<evidence type="ECO:0000256" key="1">
    <source>
        <dbReference type="ARBA" id="ARBA00004026"/>
    </source>
</evidence>
<dbReference type="Gene3D" id="2.40.50.150">
    <property type="match status" value="1"/>
</dbReference>
<dbReference type="Pfam" id="PF04560">
    <property type="entry name" value="RNA_pol_Rpb2_7"/>
    <property type="match status" value="1"/>
</dbReference>
<evidence type="ECO:0000259" key="13">
    <source>
        <dbReference type="Pfam" id="PF04560"/>
    </source>
</evidence>
<protein>
    <recommendedName>
        <fullName evidence="9">DNA-directed RNA polymerase subunit beta</fullName>
        <ecNumber evidence="9">2.7.7.6</ecNumber>
    </recommendedName>
    <alternativeName>
        <fullName evidence="9">PEP</fullName>
    </alternativeName>
    <alternativeName>
        <fullName evidence="9">Plastid-encoded RNA polymerase subunit beta</fullName>
        <shortName evidence="9">RNA polymerase subunit beta</shortName>
    </alternativeName>
</protein>
<dbReference type="GO" id="GO:0032549">
    <property type="term" value="F:ribonucleoside binding"/>
    <property type="evidence" value="ECO:0007669"/>
    <property type="project" value="InterPro"/>
</dbReference>
<dbReference type="Pfam" id="PF04565">
    <property type="entry name" value="RNA_pol_Rpb2_3"/>
    <property type="match status" value="1"/>
</dbReference>
<keyword evidence="6 9" id="KW-0804">Transcription</keyword>
<dbReference type="GO" id="GO:0000428">
    <property type="term" value="C:DNA-directed RNA polymerase complex"/>
    <property type="evidence" value="ECO:0007669"/>
    <property type="project" value="UniProtKB-KW"/>
</dbReference>
<dbReference type="GO" id="GO:0003899">
    <property type="term" value="F:DNA-directed RNA polymerase activity"/>
    <property type="evidence" value="ECO:0007669"/>
    <property type="project" value="UniProtKB-UniRule"/>
</dbReference>
<keyword evidence="16" id="KW-0934">Plastid</keyword>
<dbReference type="RefSeq" id="YP_005089856.1">
    <property type="nucleotide sequence ID" value="NC_016733.1"/>
</dbReference>
<proteinExistence type="inferred from homology"/>
<evidence type="ECO:0000256" key="9">
    <source>
        <dbReference type="HAMAP-Rule" id="MF_01321"/>
    </source>
</evidence>
<dbReference type="InterPro" id="IPR007645">
    <property type="entry name" value="RNA_pol_Rpb2_3"/>
</dbReference>
<comment type="catalytic activity">
    <reaction evidence="8 9 11">
        <text>RNA(n) + a ribonucleoside 5'-triphosphate = RNA(n+1) + diphosphate</text>
        <dbReference type="Rhea" id="RHEA:21248"/>
        <dbReference type="Rhea" id="RHEA-COMP:14527"/>
        <dbReference type="Rhea" id="RHEA-COMP:17342"/>
        <dbReference type="ChEBI" id="CHEBI:33019"/>
        <dbReference type="ChEBI" id="CHEBI:61557"/>
        <dbReference type="ChEBI" id="CHEBI:140395"/>
        <dbReference type="EC" id="2.7.7.6"/>
    </reaction>
</comment>
<keyword evidence="5 9" id="KW-0548">Nucleotidyltransferase</keyword>
<dbReference type="Gene3D" id="3.90.1800.10">
    <property type="entry name" value="RNA polymerase alpha subunit dimerisation domain"/>
    <property type="match status" value="1"/>
</dbReference>
<dbReference type="InterPro" id="IPR007120">
    <property type="entry name" value="DNA-dir_RNAP_su2_dom"/>
</dbReference>
<keyword evidence="3 9" id="KW-0240">DNA-directed RNA polymerase</keyword>
<evidence type="ECO:0000259" key="12">
    <source>
        <dbReference type="Pfam" id="PF00562"/>
    </source>
</evidence>
<dbReference type="InterPro" id="IPR014724">
    <property type="entry name" value="RNA_pol_RPB2_OB-fold"/>
</dbReference>
<comment type="subunit">
    <text evidence="7 9 11">In plastids the minimal PEP RNA polymerase catalytic core is composed of four subunits: alpha, beta, beta', and beta''. When a (nuclear-encoded) sigma factor is associated with the core the holoenzyme is formed, which can initiate transcription.</text>
</comment>
<dbReference type="EMBL" id="FJ968740">
    <property type="protein sequence ID" value="ACQ90878.1"/>
    <property type="molecule type" value="Genomic_DNA"/>
</dbReference>
<name>C7BEK8_PEDMN</name>
<dbReference type="EC" id="2.7.7.6" evidence="9"/>
<organism evidence="16">
    <name type="scientific">Pedinomonas minor</name>
    <name type="common">Green alga</name>
    <dbReference type="NCBI Taxonomy" id="3159"/>
    <lineage>
        <taxon>Eukaryota</taxon>
        <taxon>Viridiplantae</taxon>
        <taxon>Chlorophyta</taxon>
        <taxon>core chlorophytes</taxon>
        <taxon>Pedinophyceae</taxon>
        <taxon>Pedinomonadales</taxon>
        <taxon>Pedinomonadaceae</taxon>
        <taxon>Pedinomonas</taxon>
    </lineage>
</organism>
<dbReference type="CDD" id="cd00653">
    <property type="entry name" value="RNA_pol_B_RPB2"/>
    <property type="match status" value="1"/>
</dbReference>
<dbReference type="GeneID" id="11541971"/>
<dbReference type="InterPro" id="IPR007121">
    <property type="entry name" value="RNA_pol_bsu_CS"/>
</dbReference>
<evidence type="ECO:0000256" key="6">
    <source>
        <dbReference type="ARBA" id="ARBA00023163"/>
    </source>
</evidence>
<comment type="function">
    <text evidence="1 9 11">DNA-dependent RNA polymerase catalyzes the transcription of DNA into RNA using the four ribonucleoside triphosphates as substrates.</text>
</comment>
<dbReference type="AlphaFoldDB" id="C7BEK8"/>
<evidence type="ECO:0000256" key="5">
    <source>
        <dbReference type="ARBA" id="ARBA00022695"/>
    </source>
</evidence>
<keyword evidence="4 9" id="KW-0808">Transferase</keyword>
<keyword evidence="16" id="KW-0150">Chloroplast</keyword>
<evidence type="ECO:0000256" key="3">
    <source>
        <dbReference type="ARBA" id="ARBA00022478"/>
    </source>
</evidence>
<evidence type="ECO:0000256" key="7">
    <source>
        <dbReference type="ARBA" id="ARBA00026088"/>
    </source>
</evidence>
<accession>C7BEK8</accession>
<feature type="domain" description="RNA polymerase Rpb2" evidence="14">
    <location>
        <begin position="127"/>
        <end position="338"/>
    </location>
</feature>
<evidence type="ECO:0000313" key="16">
    <source>
        <dbReference type="EMBL" id="ACQ90878.1"/>
    </source>
</evidence>
<dbReference type="InterPro" id="IPR037034">
    <property type="entry name" value="RNA_pol_Rpb2_2_sf"/>
</dbReference>
<comment type="subcellular location">
    <subcellularLocation>
        <location evidence="9">Plastid</location>
        <location evidence="9">Chloroplast</location>
    </subcellularLocation>
</comment>
<gene>
    <name evidence="9 16" type="primary">rpoB</name>
</gene>
<dbReference type="GO" id="GO:0003677">
    <property type="term" value="F:DNA binding"/>
    <property type="evidence" value="ECO:0007669"/>
    <property type="project" value="UniProtKB-UniRule"/>
</dbReference>
<dbReference type="Gene3D" id="2.30.150.10">
    <property type="entry name" value="DNA-directed RNA polymerase, beta subunit, external 1 domain"/>
    <property type="match status" value="1"/>
</dbReference>
<dbReference type="Gene3D" id="3.90.1110.10">
    <property type="entry name" value="RNA polymerase Rpb2, domain 2"/>
    <property type="match status" value="1"/>
</dbReference>
<sequence length="1157" mass="130842">MSFNNISKLLTPDFLEIQRVSFVKFLESGIINEIKRRNPITSSAKEYQIFFYPEAYQLEAPEFSPKDALLYGKSYASRLFLPVQLTNQVTGEIKFQWVLLGTLPLLTKRGHFILNGCPRVVINQLIRSPGVYYQKRLDSQKRDIFYADFICERGAWLRIEMDTSQRIWARMKRTPKIPVLILLQSMGMSLQTIFSSTSQRTILAKSLLPYEQKGKTKTLPKLVKAQNPLLLVRRHPVSQDTALKVLSALIQARTKKEILVNSEMGKKFLMKKFRNPRSYDLGFIGRLRLNKRFGLSIATSYRQLTAEDIFHSVNLLISVSQGVASLDDIDHLENRRVRSIGELLQIQLGLALLRLEKMIRDRSSFLLENNVSSVAKDIRSFISTKALNGAMREFFGSSPLSQFLDQTNPLAELTHKRRLTSLGPSGVSRETAGMAVRGIHPSHYGRICPIETPEGQNAGLVNSLTVYSRVDQNGFIQSPFYLLNNGQIQKEANLTFLSAKDEMSKTIIPGDIHFNSLGFIENDSLPSRKNQEFVRQQRGNIDLIATSPLQMISVATSLIPFLEHDDANRALMGSNMQRQAVPTLYAERPRVGTGLESKIVTDIGHIVQTRWSGYVSYVDSQKIIIQSFVKHSETFLPTQSIRFLETVSTSKKYSSSLKTDSIEKVFLKSKPGELKTKLEEYEFKTVEYLLENYSGSNQSTFFVQKPIVSEGDWVEAGDILADGSASEKGELALGHNLLVAYIPWEGFNFEDAILISERLVTQDLYTSLHIEKYEMEIRETKFGLEKITNKLPDVRKKDLKNLDAQGIVKPGTWVQEGDILVGKVTPIRKKPLSPHERLLYDIVGKINPTVRDSSLRVPRGTQARVLDIQIIYSDEKTKLGEEFVGKVPLKVQILLAQRRRIQVGDKMAGRHGNKGIISRILPIQDMPYLPDGTPLDIVLNPLGVPSRMNVGQVYECLLSLAGRYLGENYRVVPFDELFGPHISRSLTYSKLYESSLKNKQHWLFNPNCPGKTKIFDGRTGECFDQPVTVGEAYVLKLVHLVDDKIHARSTGPYSLVTQQPLRGRSKHGGQRLGEMEVWALEGFGAAYILQELLTVKSDDVKGRHKIMYSILTGKNMTMGTPECFKVLVKELQSLCLDVGVYSIDTFGKRELRDFIDL</sequence>
<dbReference type="PROSITE" id="PS01166">
    <property type="entry name" value="RNA_POL_BETA"/>
    <property type="match status" value="1"/>
</dbReference>
<dbReference type="InterPro" id="IPR015712">
    <property type="entry name" value="DNA-dir_RNA_pol_su2"/>
</dbReference>
<dbReference type="InterPro" id="IPR037033">
    <property type="entry name" value="DNA-dir_RNAP_su2_hyb_sf"/>
</dbReference>
<dbReference type="Gene3D" id="2.40.50.100">
    <property type="match status" value="2"/>
</dbReference>
<feature type="domain" description="DNA-directed RNA polymerase subunit 2 hybrid-binding" evidence="12">
    <location>
        <begin position="687"/>
        <end position="1066"/>
    </location>
</feature>
<evidence type="ECO:0000256" key="8">
    <source>
        <dbReference type="ARBA" id="ARBA00048552"/>
    </source>
</evidence>
<dbReference type="Pfam" id="PF04561">
    <property type="entry name" value="RNA_pol_Rpb2_2"/>
    <property type="match status" value="1"/>
</dbReference>
<reference evidence="16" key="1">
    <citation type="journal article" date="2009" name="Mol. Biol. Evol.">
        <title>The chloroplast genomes of the green algae Pedinomonas minor, Parachlorella kessleri, and Oocystis solitaria reveal a shared ancestry between the Pedinomonadales and Chlorellales.</title>
        <authorList>
            <person name="Turmel M."/>
            <person name="Otis C."/>
            <person name="Lemieux C."/>
        </authorList>
    </citation>
    <scope>NUCLEOTIDE SEQUENCE</scope>
</reference>
<evidence type="ECO:0000256" key="4">
    <source>
        <dbReference type="ARBA" id="ARBA00022679"/>
    </source>
</evidence>
<dbReference type="GO" id="GO:0006351">
    <property type="term" value="P:DNA-templated transcription"/>
    <property type="evidence" value="ECO:0007669"/>
    <property type="project" value="UniProtKB-UniRule"/>
</dbReference>
<dbReference type="Gene3D" id="2.40.270.10">
    <property type="entry name" value="DNA-directed RNA polymerase, subunit 2, domain 6"/>
    <property type="match status" value="1"/>
</dbReference>
<evidence type="ECO:0000259" key="15">
    <source>
        <dbReference type="Pfam" id="PF04565"/>
    </source>
</evidence>
<feature type="domain" description="RNA polymerase Rpb2" evidence="15">
    <location>
        <begin position="402"/>
        <end position="470"/>
    </location>
</feature>
<evidence type="ECO:0000256" key="2">
    <source>
        <dbReference type="ARBA" id="ARBA00006835"/>
    </source>
</evidence>
<dbReference type="InterPro" id="IPR007642">
    <property type="entry name" value="RNA_pol_Rpb2_2"/>
</dbReference>
<dbReference type="InterPro" id="IPR042107">
    <property type="entry name" value="DNA-dir_RNA_pol_bsu_ext_1_sf"/>
</dbReference>
<evidence type="ECO:0000256" key="10">
    <source>
        <dbReference type="RuleBase" id="RU000434"/>
    </source>
</evidence>
<dbReference type="Pfam" id="PF00562">
    <property type="entry name" value="RNA_pol_Rpb2_6"/>
    <property type="match status" value="1"/>
</dbReference>
<dbReference type="NCBIfam" id="NF001616">
    <property type="entry name" value="PRK00405.1"/>
    <property type="match status" value="1"/>
</dbReference>
<geneLocation type="chloroplast" evidence="16"/>
<evidence type="ECO:0000259" key="14">
    <source>
        <dbReference type="Pfam" id="PF04561"/>
    </source>
</evidence>